<gene>
    <name evidence="3" type="ORF">SAMN05216216_1401</name>
</gene>
<organism evidence="3 4">
    <name type="scientific">Lacicoccus qingdaonensis</name>
    <dbReference type="NCBI Taxonomy" id="576118"/>
    <lineage>
        <taxon>Bacteria</taxon>
        <taxon>Bacillati</taxon>
        <taxon>Bacillota</taxon>
        <taxon>Bacilli</taxon>
        <taxon>Bacillales</taxon>
        <taxon>Salinicoccaceae</taxon>
        <taxon>Lacicoccus</taxon>
    </lineage>
</organism>
<dbReference type="InterPro" id="IPR009057">
    <property type="entry name" value="Homeodomain-like_sf"/>
</dbReference>
<dbReference type="InterPro" id="IPR055247">
    <property type="entry name" value="InsJ-like_HTH"/>
</dbReference>
<reference evidence="4" key="1">
    <citation type="submission" date="2016-10" db="EMBL/GenBank/DDBJ databases">
        <authorList>
            <person name="Varghese N."/>
            <person name="Submissions S."/>
        </authorList>
    </citation>
    <scope>NUCLEOTIDE SEQUENCE [LARGE SCALE GENOMIC DNA]</scope>
    <source>
        <strain evidence="4">CGMCC 1.8895</strain>
    </source>
</reference>
<name>A0A1G9IZJ1_9BACL</name>
<dbReference type="SUPFAM" id="SSF46689">
    <property type="entry name" value="Homeodomain-like"/>
    <property type="match status" value="1"/>
</dbReference>
<dbReference type="AlphaFoldDB" id="A0A1G9IZJ1"/>
<dbReference type="EMBL" id="FNFY01000040">
    <property type="protein sequence ID" value="SDL30446.1"/>
    <property type="molecule type" value="Genomic_DNA"/>
</dbReference>
<feature type="domain" description="Insertion element IS150 protein InsJ-like helix-turn-helix" evidence="2">
    <location>
        <begin position="13"/>
        <end position="63"/>
    </location>
</feature>
<dbReference type="GO" id="GO:0043565">
    <property type="term" value="F:sequence-specific DNA binding"/>
    <property type="evidence" value="ECO:0007669"/>
    <property type="project" value="InterPro"/>
</dbReference>
<dbReference type="RefSeq" id="WP_143004000.1">
    <property type="nucleotide sequence ID" value="NZ_FNFY01000040.1"/>
</dbReference>
<keyword evidence="4" id="KW-1185">Reference proteome</keyword>
<dbReference type="PANTHER" id="PTHR33795">
    <property type="entry name" value="INSERTION ELEMENT IS150 PROTEIN INSJ"/>
    <property type="match status" value="1"/>
</dbReference>
<dbReference type="OrthoDB" id="9797531at2"/>
<evidence type="ECO:0000313" key="4">
    <source>
        <dbReference type="Proteomes" id="UP000199008"/>
    </source>
</evidence>
<protein>
    <submittedName>
        <fullName evidence="3">Transposase and inactivated derivatives</fullName>
    </submittedName>
</protein>
<dbReference type="Pfam" id="PF13518">
    <property type="entry name" value="HTH_28"/>
    <property type="match status" value="1"/>
</dbReference>
<dbReference type="InterPro" id="IPR036388">
    <property type="entry name" value="WH-like_DNA-bd_sf"/>
</dbReference>
<dbReference type="InterPro" id="IPR052057">
    <property type="entry name" value="IS150/IS1296_orfA-like"/>
</dbReference>
<sequence>MSKRTAKYTIEEKVDMIHQVLSDHQSIHSVSNYYRLGKHTLKAWIHRYETAGVDGLKASRGWKHYSEATKISAVNDYLNQVDGQVGICRKYQISSTSVLRQWISKYTGGKPIKATG</sequence>
<dbReference type="PANTHER" id="PTHR33795:SF1">
    <property type="entry name" value="INSERTION ELEMENT IS150 PROTEIN INSJ"/>
    <property type="match status" value="1"/>
</dbReference>
<dbReference type="Gene3D" id="1.10.10.10">
    <property type="entry name" value="Winged helix-like DNA-binding domain superfamily/Winged helix DNA-binding domain"/>
    <property type="match status" value="1"/>
</dbReference>
<feature type="non-terminal residue" evidence="3">
    <location>
        <position position="116"/>
    </location>
</feature>
<dbReference type="InterPro" id="IPR010921">
    <property type="entry name" value="Trp_repressor/repl_initiator"/>
</dbReference>
<evidence type="ECO:0000256" key="1">
    <source>
        <dbReference type="ARBA" id="ARBA00038232"/>
    </source>
</evidence>
<dbReference type="SUPFAM" id="SSF48295">
    <property type="entry name" value="TrpR-like"/>
    <property type="match status" value="1"/>
</dbReference>
<evidence type="ECO:0000259" key="2">
    <source>
        <dbReference type="Pfam" id="PF13518"/>
    </source>
</evidence>
<accession>A0A1G9IZJ1</accession>
<evidence type="ECO:0000313" key="3">
    <source>
        <dbReference type="EMBL" id="SDL30446.1"/>
    </source>
</evidence>
<dbReference type="STRING" id="576118.SAMN05216216_1401"/>
<comment type="similarity">
    <text evidence="1">Belongs to the IS150/IS1296 orfA family.</text>
</comment>
<dbReference type="Proteomes" id="UP000199008">
    <property type="component" value="Unassembled WGS sequence"/>
</dbReference>
<proteinExistence type="inferred from homology"/>